<dbReference type="CDD" id="cd00299">
    <property type="entry name" value="GST_C_family"/>
    <property type="match status" value="1"/>
</dbReference>
<dbReference type="EMBL" id="BSNI01000001">
    <property type="protein sequence ID" value="GLQ15965.1"/>
    <property type="molecule type" value="Genomic_DNA"/>
</dbReference>
<dbReference type="Pfam" id="PF13410">
    <property type="entry name" value="GST_C_2"/>
    <property type="match status" value="1"/>
</dbReference>
<dbReference type="InterPro" id="IPR036249">
    <property type="entry name" value="Thioredoxin-like_sf"/>
</dbReference>
<sequence>MLTLHTFSGAPRGWRVLMGLAFKGLKADIRFISFSESDQFTPEFRAINPRSTVPVLETKDGVLRDSISILAWLDRAYPSIPLFGSTPAQAREIWQITMECCDYLREANRQLLTPVFAGDGTIPKPGSQELTTLRTAAKLAHNECAYLEDILKDGRLYLSGETPGAADAVAFPEIRLLQRAIETKPDLTRELNFTRLSEDYPHVSAWIDRLNKVPAVRATIPTHWKLSPAAT</sequence>
<dbReference type="SFLD" id="SFLDG00358">
    <property type="entry name" value="Main_(cytGST)"/>
    <property type="match status" value="1"/>
</dbReference>
<gene>
    <name evidence="3" type="ORF">GCM10007879_02140</name>
</gene>
<dbReference type="RefSeq" id="WP_284361154.1">
    <property type="nucleotide sequence ID" value="NZ_BSNI01000001.1"/>
</dbReference>
<dbReference type="SUPFAM" id="SSF47616">
    <property type="entry name" value="GST C-terminal domain-like"/>
    <property type="match status" value="1"/>
</dbReference>
<protein>
    <recommendedName>
        <fullName evidence="5">Glutathione S-transferase</fullName>
    </recommendedName>
</protein>
<dbReference type="Pfam" id="PF13409">
    <property type="entry name" value="GST_N_2"/>
    <property type="match status" value="1"/>
</dbReference>
<reference evidence="3" key="1">
    <citation type="journal article" date="2014" name="Int. J. Syst. Evol. Microbiol.">
        <title>Complete genome of a new Firmicutes species belonging to the dominant human colonic microbiota ('Ruminococcus bicirculans') reveals two chromosomes and a selective capacity to utilize plant glucans.</title>
        <authorList>
            <consortium name="NISC Comparative Sequencing Program"/>
            <person name="Wegmann U."/>
            <person name="Louis P."/>
            <person name="Goesmann A."/>
            <person name="Henrissat B."/>
            <person name="Duncan S.H."/>
            <person name="Flint H.J."/>
        </authorList>
    </citation>
    <scope>NUCLEOTIDE SEQUENCE</scope>
    <source>
        <strain evidence="3">NBRC 107169</strain>
    </source>
</reference>
<evidence type="ECO:0000259" key="2">
    <source>
        <dbReference type="PROSITE" id="PS50405"/>
    </source>
</evidence>
<comment type="caution">
    <text evidence="3">The sequence shown here is derived from an EMBL/GenBank/DDBJ whole genome shotgun (WGS) entry which is preliminary data.</text>
</comment>
<organism evidence="3 4">
    <name type="scientific">Maritalea porphyrae</name>
    <dbReference type="NCBI Taxonomy" id="880732"/>
    <lineage>
        <taxon>Bacteria</taxon>
        <taxon>Pseudomonadati</taxon>
        <taxon>Pseudomonadota</taxon>
        <taxon>Alphaproteobacteria</taxon>
        <taxon>Hyphomicrobiales</taxon>
        <taxon>Devosiaceae</taxon>
        <taxon>Maritalea</taxon>
    </lineage>
</organism>
<proteinExistence type="predicted"/>
<dbReference type="InterPro" id="IPR010987">
    <property type="entry name" value="Glutathione-S-Trfase_C-like"/>
</dbReference>
<evidence type="ECO:0000259" key="1">
    <source>
        <dbReference type="PROSITE" id="PS50404"/>
    </source>
</evidence>
<feature type="domain" description="GST C-terminal" evidence="2">
    <location>
        <begin position="86"/>
        <end position="231"/>
    </location>
</feature>
<dbReference type="PROSITE" id="PS50405">
    <property type="entry name" value="GST_CTER"/>
    <property type="match status" value="1"/>
</dbReference>
<evidence type="ECO:0000313" key="3">
    <source>
        <dbReference type="EMBL" id="GLQ15965.1"/>
    </source>
</evidence>
<reference evidence="3" key="2">
    <citation type="submission" date="2023-01" db="EMBL/GenBank/DDBJ databases">
        <title>Draft genome sequence of Maritalea porphyrae strain NBRC 107169.</title>
        <authorList>
            <person name="Sun Q."/>
            <person name="Mori K."/>
        </authorList>
    </citation>
    <scope>NUCLEOTIDE SEQUENCE</scope>
    <source>
        <strain evidence="3">NBRC 107169</strain>
    </source>
</reference>
<dbReference type="PANTHER" id="PTHR44051:SF8">
    <property type="entry name" value="GLUTATHIONE S-TRANSFERASE GSTA"/>
    <property type="match status" value="1"/>
</dbReference>
<keyword evidence="4" id="KW-1185">Reference proteome</keyword>
<dbReference type="InterPro" id="IPR040079">
    <property type="entry name" value="Glutathione_S-Trfase"/>
</dbReference>
<evidence type="ECO:0008006" key="5">
    <source>
        <dbReference type="Google" id="ProtNLM"/>
    </source>
</evidence>
<dbReference type="Proteomes" id="UP001161405">
    <property type="component" value="Unassembled WGS sequence"/>
</dbReference>
<dbReference type="PROSITE" id="PS50404">
    <property type="entry name" value="GST_NTER"/>
    <property type="match status" value="1"/>
</dbReference>
<dbReference type="InterPro" id="IPR004045">
    <property type="entry name" value="Glutathione_S-Trfase_N"/>
</dbReference>
<accession>A0ABQ5UNS7</accession>
<dbReference type="Gene3D" id="1.20.1050.10">
    <property type="match status" value="1"/>
</dbReference>
<dbReference type="SUPFAM" id="SSF52833">
    <property type="entry name" value="Thioredoxin-like"/>
    <property type="match status" value="1"/>
</dbReference>
<dbReference type="Gene3D" id="3.40.30.10">
    <property type="entry name" value="Glutaredoxin"/>
    <property type="match status" value="1"/>
</dbReference>
<feature type="domain" description="GST N-terminal" evidence="1">
    <location>
        <begin position="1"/>
        <end position="81"/>
    </location>
</feature>
<name>A0ABQ5UNS7_9HYPH</name>
<dbReference type="SFLD" id="SFLDS00019">
    <property type="entry name" value="Glutathione_Transferase_(cytos"/>
    <property type="match status" value="1"/>
</dbReference>
<dbReference type="InterPro" id="IPR036282">
    <property type="entry name" value="Glutathione-S-Trfase_C_sf"/>
</dbReference>
<dbReference type="PANTHER" id="PTHR44051">
    <property type="entry name" value="GLUTATHIONE S-TRANSFERASE-RELATED"/>
    <property type="match status" value="1"/>
</dbReference>
<evidence type="ECO:0000313" key="4">
    <source>
        <dbReference type="Proteomes" id="UP001161405"/>
    </source>
</evidence>